<name>X0X986_9ZZZZ</name>
<reference evidence="1" key="1">
    <citation type="journal article" date="2014" name="Front. Microbiol.">
        <title>High frequency of phylogenetically diverse reductive dehalogenase-homologous genes in deep subseafloor sedimentary metagenomes.</title>
        <authorList>
            <person name="Kawai M."/>
            <person name="Futagami T."/>
            <person name="Toyoda A."/>
            <person name="Takaki Y."/>
            <person name="Nishi S."/>
            <person name="Hori S."/>
            <person name="Arai W."/>
            <person name="Tsubouchi T."/>
            <person name="Morono Y."/>
            <person name="Uchiyama I."/>
            <person name="Ito T."/>
            <person name="Fujiyama A."/>
            <person name="Inagaki F."/>
            <person name="Takami H."/>
        </authorList>
    </citation>
    <scope>NUCLEOTIDE SEQUENCE</scope>
    <source>
        <strain evidence="1">Expedition CK06-06</strain>
    </source>
</reference>
<dbReference type="EMBL" id="BARS01046697">
    <property type="protein sequence ID" value="GAG31957.1"/>
    <property type="molecule type" value="Genomic_DNA"/>
</dbReference>
<gene>
    <name evidence="1" type="ORF">S01H1_70242</name>
</gene>
<dbReference type="AlphaFoldDB" id="X0X986"/>
<proteinExistence type="predicted"/>
<accession>X0X986</accession>
<evidence type="ECO:0000313" key="1">
    <source>
        <dbReference type="EMBL" id="GAG31957.1"/>
    </source>
</evidence>
<feature type="non-terminal residue" evidence="1">
    <location>
        <position position="166"/>
    </location>
</feature>
<sequence length="166" mass="19114">MNHTDFNKIVKNRLNTCEDTLCAKNEEYSSDTDRLHNFVTAGRINNVTPEKALWGMYTKHLVSVMDMVADPSKVTVAVLSEKMTASINYHLLLEGILVEYLRKGDRNRVKEMEKFCDDEGIVFEEPALEGQEEKAFEIKDTFKFRRLKPFAVDTNNLPPVEDPIKK</sequence>
<comment type="caution">
    <text evidence="1">The sequence shown here is derived from an EMBL/GenBank/DDBJ whole genome shotgun (WGS) entry which is preliminary data.</text>
</comment>
<organism evidence="1">
    <name type="scientific">marine sediment metagenome</name>
    <dbReference type="NCBI Taxonomy" id="412755"/>
    <lineage>
        <taxon>unclassified sequences</taxon>
        <taxon>metagenomes</taxon>
        <taxon>ecological metagenomes</taxon>
    </lineage>
</organism>
<protein>
    <submittedName>
        <fullName evidence="1">Uncharacterized protein</fullName>
    </submittedName>
</protein>